<proteinExistence type="predicted"/>
<dbReference type="AlphaFoldDB" id="A0AA86GMU9"/>
<dbReference type="EMBL" id="CP012199">
    <property type="protein sequence ID" value="AMG75056.1"/>
    <property type="molecule type" value="Genomic_DNA"/>
</dbReference>
<organism evidence="2 3">
    <name type="scientific">Sphingopyxis granuli</name>
    <dbReference type="NCBI Taxonomy" id="267128"/>
    <lineage>
        <taxon>Bacteria</taxon>
        <taxon>Pseudomonadati</taxon>
        <taxon>Pseudomonadota</taxon>
        <taxon>Alphaproteobacteria</taxon>
        <taxon>Sphingomonadales</taxon>
        <taxon>Sphingomonadaceae</taxon>
        <taxon>Sphingopyxis</taxon>
    </lineage>
</organism>
<dbReference type="Pfam" id="PF01497">
    <property type="entry name" value="Peripla_BP_2"/>
    <property type="match status" value="1"/>
</dbReference>
<dbReference type="PANTHER" id="PTHR30535">
    <property type="entry name" value="VITAMIN B12-BINDING PROTEIN"/>
    <property type="match status" value="1"/>
</dbReference>
<dbReference type="PROSITE" id="PS51257">
    <property type="entry name" value="PROKAR_LIPOPROTEIN"/>
    <property type="match status" value="1"/>
</dbReference>
<dbReference type="Gene3D" id="3.40.50.1980">
    <property type="entry name" value="Nitrogenase molybdenum iron protein domain"/>
    <property type="match status" value="2"/>
</dbReference>
<evidence type="ECO:0000313" key="3">
    <source>
        <dbReference type="Proteomes" id="UP000058599"/>
    </source>
</evidence>
<dbReference type="PANTHER" id="PTHR30535:SF34">
    <property type="entry name" value="MOLYBDATE-BINDING PROTEIN MOLA"/>
    <property type="match status" value="1"/>
</dbReference>
<reference evidence="2 3" key="1">
    <citation type="journal article" date="2016" name="BMC Genomics">
        <title>Genomic analysis of the nitrate-respiring Sphingopyxis granuli (formerly Sphingomonas macrogoltabida) strain TFA.</title>
        <authorList>
            <person name="Garcia-Romero I."/>
            <person name="Perez-Pulido A.J."/>
            <person name="Gonzalez-Flores Y.E."/>
            <person name="Reyes-Ramirez F."/>
            <person name="Santero E."/>
            <person name="Floriano B."/>
        </authorList>
    </citation>
    <scope>NUCLEOTIDE SEQUENCE [LARGE SCALE GENOMIC DNA]</scope>
    <source>
        <strain evidence="2 3">TFA</strain>
    </source>
</reference>
<dbReference type="Proteomes" id="UP000058599">
    <property type="component" value="Chromosome"/>
</dbReference>
<accession>A0AA86GMU9</accession>
<gene>
    <name evidence="2" type="ORF">SGRAN_2706</name>
</gene>
<dbReference type="PROSITE" id="PS50983">
    <property type="entry name" value="FE_B12_PBP"/>
    <property type="match status" value="1"/>
</dbReference>
<feature type="domain" description="Fe/B12 periplasmic-binding" evidence="1">
    <location>
        <begin position="66"/>
        <end position="353"/>
    </location>
</feature>
<dbReference type="SUPFAM" id="SSF53807">
    <property type="entry name" value="Helical backbone' metal receptor"/>
    <property type="match status" value="1"/>
</dbReference>
<name>A0AA86GMU9_9SPHN</name>
<keyword evidence="3" id="KW-1185">Reference proteome</keyword>
<evidence type="ECO:0000313" key="2">
    <source>
        <dbReference type="EMBL" id="AMG75056.1"/>
    </source>
</evidence>
<protein>
    <submittedName>
        <fullName evidence="2">Periplasmic binding protein</fullName>
    </submittedName>
</protein>
<dbReference type="InterPro" id="IPR002491">
    <property type="entry name" value="ABC_transptr_periplasmic_BD"/>
</dbReference>
<dbReference type="RefSeq" id="WP_067184484.1">
    <property type="nucleotide sequence ID" value="NZ_CP012199.1"/>
</dbReference>
<sequence>MQIERSIPSRRAALTLLGALPLVLAGCGKADDRRKAGADAPLTDLRDRPLDLTLPATPLTIDDGRYLIALSLIHPDPVSLLSGWSGDVNRISPEQYKAYVARFPKLATLPRTPNSSDEFSVEAVLAAAPKAAVVSLGSGPTDAQVAQLTGAGVDVVFIDFFSHPFENQARSLTLLGRLIGREEQATAYNKFRQDKLDVISKRVAAIPADKRPTVFLEAHAGNGPDCCNSPGKGNVGDYISFVGGRNIGEDVIKAPFGKLNLEYVIDRNPDVYIATGGPHLEKAGGFVVGPQYDEARSRASLRKVTERRGIASLSAVRAGRVHGLSHQMINSPIDIVATEALARWIHPDLFSDLDPQATLDTINRRFLAVPYTGSYWTDLQPSPASTGE</sequence>
<evidence type="ECO:0000259" key="1">
    <source>
        <dbReference type="PROSITE" id="PS50983"/>
    </source>
</evidence>
<dbReference type="InterPro" id="IPR050902">
    <property type="entry name" value="ABC_Transporter_SBP"/>
</dbReference>
<dbReference type="KEGG" id="sgi:SGRAN_2706"/>